<comment type="caution">
    <text evidence="1">The sequence shown here is derived from an EMBL/GenBank/DDBJ whole genome shotgun (WGS) entry which is preliminary data.</text>
</comment>
<dbReference type="EMBL" id="LJRF01000149">
    <property type="protein sequence ID" value="KPY45292.1"/>
    <property type="molecule type" value="Genomic_DNA"/>
</dbReference>
<evidence type="ECO:0000313" key="2">
    <source>
        <dbReference type="Proteomes" id="UP000050554"/>
    </source>
</evidence>
<dbReference type="InterPro" id="IPR052194">
    <property type="entry name" value="MESH1"/>
</dbReference>
<dbReference type="Gene3D" id="1.10.3210.10">
    <property type="entry name" value="Hypothetical protein af1432"/>
    <property type="match status" value="1"/>
</dbReference>
<dbReference type="SUPFAM" id="SSF109604">
    <property type="entry name" value="HD-domain/PDEase-like"/>
    <property type="match status" value="1"/>
</dbReference>
<dbReference type="Proteomes" id="UP000050554">
    <property type="component" value="Unassembled WGS sequence"/>
</dbReference>
<dbReference type="GO" id="GO:0008893">
    <property type="term" value="F:guanosine-3',5'-bis(diphosphate) 3'-diphosphatase activity"/>
    <property type="evidence" value="ECO:0007669"/>
    <property type="project" value="TreeGrafter"/>
</dbReference>
<sequence>MAGKPPPTVPINSKIQAVVSQTRQQRNHLMPTFDLQHLYNKAWLFASHAHVGQTMTSSDLPYTTHVAMVANELIFAHREEPVGAFEIALPAALLHDVVEDTDVTTAQLAEAFGAEVASTVACLSKNLIVPFSEERYFQGIAEHSREAAAVKLCDRITNLQSAPAKWTHAKRASYLVESEQILKALGHANGYLRQRLSDTMVRYQALYMDGFEAV</sequence>
<reference evidence="1 2" key="1">
    <citation type="submission" date="2015-09" db="EMBL/GenBank/DDBJ databases">
        <title>Genome announcement of multiple Pseudomonas syringae strains.</title>
        <authorList>
            <person name="Thakur S."/>
            <person name="Wang P.W."/>
            <person name="Gong Y."/>
            <person name="Weir B.S."/>
            <person name="Guttman D.S."/>
        </authorList>
    </citation>
    <scope>NUCLEOTIDE SEQUENCE [LARGE SCALE GENOMIC DNA]</scope>
    <source>
        <strain evidence="1 2">ICMP3882</strain>
    </source>
</reference>
<proteinExistence type="predicted"/>
<dbReference type="PANTHER" id="PTHR46246:SF1">
    <property type="entry name" value="GUANOSINE-3',5'-BIS(DIPHOSPHATE) 3'-PYROPHOSPHOHYDROLASE MESH1"/>
    <property type="match status" value="1"/>
</dbReference>
<protein>
    <recommendedName>
        <fullName evidence="3">HD domain protein</fullName>
    </recommendedName>
</protein>
<evidence type="ECO:0008006" key="3">
    <source>
        <dbReference type="Google" id="ProtNLM"/>
    </source>
</evidence>
<dbReference type="PANTHER" id="PTHR46246">
    <property type="entry name" value="GUANOSINE-3',5'-BIS(DIPHOSPHATE) 3'-PYROPHOSPHOHYDROLASE MESH1"/>
    <property type="match status" value="1"/>
</dbReference>
<dbReference type="Pfam" id="PF13328">
    <property type="entry name" value="HD_4"/>
    <property type="match status" value="1"/>
</dbReference>
<name>A0A0P9YHL9_PSESI</name>
<organism evidence="1 2">
    <name type="scientific">Pseudomonas syringae pv. ribicola</name>
    <dbReference type="NCBI Taxonomy" id="55398"/>
    <lineage>
        <taxon>Bacteria</taxon>
        <taxon>Pseudomonadati</taxon>
        <taxon>Pseudomonadota</taxon>
        <taxon>Gammaproteobacteria</taxon>
        <taxon>Pseudomonadales</taxon>
        <taxon>Pseudomonadaceae</taxon>
        <taxon>Pseudomonas</taxon>
    </lineage>
</organism>
<gene>
    <name evidence="1" type="ORF">ALO47_04973</name>
</gene>
<accession>A0A0P9YHL9</accession>
<dbReference type="PATRIC" id="fig|55398.3.peg.3636"/>
<dbReference type="AlphaFoldDB" id="A0A0P9YHL9"/>
<evidence type="ECO:0000313" key="1">
    <source>
        <dbReference type="EMBL" id="KPY45292.1"/>
    </source>
</evidence>